<evidence type="ECO:0000256" key="7">
    <source>
        <dbReference type="SAM" id="Coils"/>
    </source>
</evidence>
<evidence type="ECO:0000256" key="4">
    <source>
        <dbReference type="ARBA" id="ARBA00022840"/>
    </source>
</evidence>
<dbReference type="GO" id="GO:0005524">
    <property type="term" value="F:ATP binding"/>
    <property type="evidence" value="ECO:0007669"/>
    <property type="project" value="UniProtKB-UniRule"/>
</dbReference>
<feature type="coiled-coil region" evidence="7">
    <location>
        <begin position="2060"/>
        <end position="2112"/>
    </location>
</feature>
<dbReference type="GO" id="GO:0007052">
    <property type="term" value="P:mitotic spindle organization"/>
    <property type="evidence" value="ECO:0007669"/>
    <property type="project" value="TreeGrafter"/>
</dbReference>
<evidence type="ECO:0000256" key="2">
    <source>
        <dbReference type="ARBA" id="ARBA00022490"/>
    </source>
</evidence>
<dbReference type="GO" id="GO:0051231">
    <property type="term" value="P:spindle elongation"/>
    <property type="evidence" value="ECO:0007669"/>
    <property type="project" value="TreeGrafter"/>
</dbReference>
<keyword evidence="11" id="KW-1185">Reference proteome</keyword>
<evidence type="ECO:0000313" key="11">
    <source>
        <dbReference type="Proteomes" id="UP000789706"/>
    </source>
</evidence>
<keyword evidence="4 6" id="KW-0067">ATP-binding</keyword>
<feature type="compositionally biased region" description="Polar residues" evidence="8">
    <location>
        <begin position="232"/>
        <end position="242"/>
    </location>
</feature>
<feature type="coiled-coil region" evidence="7">
    <location>
        <begin position="852"/>
        <end position="883"/>
    </location>
</feature>
<keyword evidence="3 6" id="KW-0547">Nucleotide-binding</keyword>
<sequence>MTNNPISESTSVKVVLRIRPLTAEDLIKLPSRFQKNILSLSPFSPNQVTVQAEKKLNFTFDHVFGTETAQKEIYEHSIKDVVDKFLEGFNVTILAYGQTSSGKTHTMGTSDNLSLPAESRGIIPRSLETLFTYINSAQYKNRKYVMKVSFVEIYNEDLIDLLAEGDEENRPQVTIREGAKGNIIWSGLQEIKVNSVEEVMSHLVHGSLNRQVGATEMNAKSSRSHAIFSVTLSQQRPANNSGPISPTAMSPTPPPSRAGSRMSKRIDDGEWLKRTSAIGERAKEGISINSGLLALGNVISALGDPTKTKSITHVPYRDSKLTRLLQDSLGGNAQTLMIACVSPAEYNVSETVNTLKYANRARNIKNIATVNQEEAGWHDLEHLQHLVLKLRAEIKALKHATGIITNSGRNTPSEFGNSRRSSTPLSIITSGLSSPTTQIHLNKDKDIDALEEQLAELQRSYSELSQKYAKTSAELSMYQDNTDLLPNYDEKAVFVETFQETIGPVISEYEKSIAELENQLKIARASLPHSEKLMQDQGLRLEEAEELNIKNKDVVLDLKNKIAKLIETEEISKNYIKDLEVKLDSHSVDQKKDQETIEELRNKITKLRSNSEKNEGVIQKLELRLAKSENKVAIMNETTQNLEKALHEREDAYQKLETKYKNEKSLDEEDQTLLMSQIEDRDRRIAELEKKVDELVTEIAHMKKLKVDVSGSLMLTNDFSTVLNLESKLTELQKTHEKTVSEFTEVKEKYQSCLGEITELHSQLDKVKIPQFGITIDESIPTTPLNNNINNEIQDVNSLMVHINSSHRKAKSLSDEIQGAEKRELSSMAMVQKLQIELKQLESLHSEKAEGLKIVQQEFARLEQNHRETLEIVDELREELQKRDALAQIEVMSVMTSEYSYAESGYSAATSEIDQLEIVHRLREEVEQLKEEQKKNLEIIGQYQNEKENENNIEFEVRDISQNDELVERQQRADKLQSEIESKSHTIAALLFPSVEQQDAIRKLEEELQETKEAYHLATEEKNSKLNTISEDEEIDLNVADKQVEALEEKIKLVEAQLAKEKEAAQKQQHVSNPRNSYINLIDPTHKTIEALEEKFKSLQEELAIKSETIESLKGEHELVVSLHGQLEALKLDVRHKYELIEILKRDLADKSILQQRLREKEAEALAFRTKLMEVHKQEEDLENEIKKLKARLYKLENGEDVNKVLQAELNALRNELKDVKARESVASERLRVLKSRLDSDREESHLQEQLEHLRIVEIAQRERIAVLENRLFEKGGKVEENIVKLQTDLAIARETEIVQKRTIENLEIKLKKADERSQATNLKRELAVLKIKEEEQNKKVQELEIQLSESSNKDSEKIIQLKEEIERLHSHEREQRKQIETLENRLELAVKDEDPSISVLRDQIAGLKASETDLRRTVQELESKFASAQKEAKIFETVKEEVAFLKELETDQKSTIEQLQSQLRKIRNSKEAAVKELQTMKGGFSIQKELVISLEDELKTLRQELASAKENTNVSSTELEELSTLLSNTQKQRDEAQRHAKTLEIEVETYKLAGVAGNENIGALQEELINTKLELVAQNEIIVELESEMIIVEKERDNKNQRVTELMEALEKREANQKDAVKGLESTLMNLETELVMAKGTSKMNKDTIEILEEKLSFVRLQLKEAKASDERRTNMINELESKLQETLSALTERENGISNQDNFVFELETLIQNTQFELQSTKVSESEAVARIKELEAKLADASKLEFNSTTEELRASKDELNKVKASEAKFIQQAQNLEKKLHDIQERHDQEIIKLQQANEEICTLSEKCYRLQTEIDDAHHDSVIQCYENIDDDMVEYLNNELRKAHNQVQVQRDYAEELEKIAKQLELEKKTQTQRNEDLEAEVDQLQKDLETLADEFNEAASKFADADELSRQQKIKIVELEKALEEVKKSSSGGIDQRVSESTNPALAKLAVANEKLRQTNNDLNFKITEAEDKTRVLNDKIKLLENEISRLNARESESVKQLKDKIKELEVEKDSLEEANESFFEERGKLDQKIEFLMQQLQSMATGKPETQIAELNERIIKLEKELFKLKQDSLAESKEMEKEIAKLLEVNDQLELEIKEIYEANKHKHASLASISSMTSNNRGSTGSINSVSSREQTKLARQESTITKQSIMIKSLQEKISELEKRSSGSIETEIQSGARNSTSSILSSASDLRKNSVRSIAGNSTVNNVNAELASEIQKLQKKIAKMEGESTHNRQLVETLENTLSDNETNLRVAKKQLTALQKEKHDFVEQIKALRIQLDDAQEQVEQTRSVVQEEKKVMESVLEEERKAKEKAEKARSAMERQMEQLIAKKSKFMCF</sequence>
<protein>
    <submittedName>
        <fullName evidence="10">5671_t:CDS:1</fullName>
    </submittedName>
</protein>
<dbReference type="GO" id="GO:0003777">
    <property type="term" value="F:microtubule motor activity"/>
    <property type="evidence" value="ECO:0007669"/>
    <property type="project" value="InterPro"/>
</dbReference>
<dbReference type="PANTHER" id="PTHR47969:SF15">
    <property type="entry name" value="CHROMOSOME-ASSOCIATED KINESIN KIF4A-RELATED"/>
    <property type="match status" value="1"/>
</dbReference>
<keyword evidence="5 7" id="KW-0175">Coiled coil</keyword>
<feature type="coiled-coil region" evidence="7">
    <location>
        <begin position="2213"/>
        <end position="2342"/>
    </location>
</feature>
<keyword evidence="2" id="KW-0963">Cytoplasm</keyword>
<feature type="coiled-coil region" evidence="7">
    <location>
        <begin position="2155"/>
        <end position="2182"/>
    </location>
</feature>
<proteinExistence type="inferred from homology"/>
<comment type="subcellular location">
    <subcellularLocation>
        <location evidence="1">Cytoplasm</location>
    </subcellularLocation>
</comment>
<keyword evidence="6" id="KW-0505">Motor protein</keyword>
<dbReference type="GO" id="GO:0005737">
    <property type="term" value="C:cytoplasm"/>
    <property type="evidence" value="ECO:0007669"/>
    <property type="project" value="UniProtKB-SubCell"/>
</dbReference>
<feature type="coiled-coil region" evidence="7">
    <location>
        <begin position="912"/>
        <end position="949"/>
    </location>
</feature>
<evidence type="ECO:0000256" key="6">
    <source>
        <dbReference type="PROSITE-ProRule" id="PRU00283"/>
    </source>
</evidence>
<feature type="domain" description="Kinesin motor" evidence="9">
    <location>
        <begin position="11"/>
        <end position="364"/>
    </location>
</feature>
<dbReference type="PRINTS" id="PR00380">
    <property type="entry name" value="KINESINHEAVY"/>
</dbReference>
<dbReference type="GO" id="GO:0007018">
    <property type="term" value="P:microtubule-based movement"/>
    <property type="evidence" value="ECO:0007669"/>
    <property type="project" value="InterPro"/>
</dbReference>
<feature type="coiled-coil region" evidence="7">
    <location>
        <begin position="994"/>
        <end position="1064"/>
    </location>
</feature>
<dbReference type="GO" id="GO:0008017">
    <property type="term" value="F:microtubule binding"/>
    <property type="evidence" value="ECO:0007669"/>
    <property type="project" value="InterPro"/>
</dbReference>
<feature type="coiled-coil region" evidence="7">
    <location>
        <begin position="440"/>
        <end position="481"/>
    </location>
</feature>
<feature type="coiled-coil region" evidence="7">
    <location>
        <begin position="1089"/>
        <end position="1116"/>
    </location>
</feature>
<dbReference type="PANTHER" id="PTHR47969">
    <property type="entry name" value="CHROMOSOME-ASSOCIATED KINESIN KIF4A-RELATED"/>
    <property type="match status" value="1"/>
</dbReference>
<gene>
    <name evidence="10" type="ORF">DEBURN_LOCUS17</name>
</gene>
<feature type="compositionally biased region" description="Polar residues" evidence="8">
    <location>
        <begin position="2123"/>
        <end position="2143"/>
    </location>
</feature>
<dbReference type="InterPro" id="IPR027417">
    <property type="entry name" value="P-loop_NTPase"/>
</dbReference>
<feature type="region of interest" description="Disordered" evidence="8">
    <location>
        <begin position="2123"/>
        <end position="2152"/>
    </location>
</feature>
<evidence type="ECO:0000256" key="8">
    <source>
        <dbReference type="SAM" id="MobiDB-lite"/>
    </source>
</evidence>
<dbReference type="EMBL" id="CAJVPK010000001">
    <property type="protein sequence ID" value="CAG8432689.1"/>
    <property type="molecule type" value="Genomic_DNA"/>
</dbReference>
<dbReference type="OrthoDB" id="3176171at2759"/>
<evidence type="ECO:0000259" key="9">
    <source>
        <dbReference type="PROSITE" id="PS50067"/>
    </source>
</evidence>
<accession>A0A9N8YLW1</accession>
<feature type="coiled-coil region" evidence="7">
    <location>
        <begin position="1144"/>
        <end position="1230"/>
    </location>
</feature>
<reference evidence="10" key="1">
    <citation type="submission" date="2021-06" db="EMBL/GenBank/DDBJ databases">
        <authorList>
            <person name="Kallberg Y."/>
            <person name="Tangrot J."/>
            <person name="Rosling A."/>
        </authorList>
    </citation>
    <scope>NUCLEOTIDE SEQUENCE</scope>
    <source>
        <strain evidence="10">AZ414A</strain>
    </source>
</reference>
<dbReference type="Pfam" id="PF00225">
    <property type="entry name" value="Kinesin"/>
    <property type="match status" value="1"/>
</dbReference>
<comment type="caution">
    <text evidence="10">The sequence shown here is derived from an EMBL/GenBank/DDBJ whole genome shotgun (WGS) entry which is preliminary data.</text>
</comment>
<dbReference type="InterPro" id="IPR027640">
    <property type="entry name" value="Kinesin-like_fam"/>
</dbReference>
<organism evidence="10 11">
    <name type="scientific">Diversispora eburnea</name>
    <dbReference type="NCBI Taxonomy" id="1213867"/>
    <lineage>
        <taxon>Eukaryota</taxon>
        <taxon>Fungi</taxon>
        <taxon>Fungi incertae sedis</taxon>
        <taxon>Mucoromycota</taxon>
        <taxon>Glomeromycotina</taxon>
        <taxon>Glomeromycetes</taxon>
        <taxon>Diversisporales</taxon>
        <taxon>Diversisporaceae</taxon>
        <taxon>Diversispora</taxon>
    </lineage>
</organism>
<evidence type="ECO:0000256" key="5">
    <source>
        <dbReference type="ARBA" id="ARBA00023054"/>
    </source>
</evidence>
<name>A0A9N8YLW1_9GLOM</name>
<evidence type="ECO:0000256" key="1">
    <source>
        <dbReference type="ARBA" id="ARBA00004496"/>
    </source>
</evidence>
<feature type="coiled-coil region" evidence="7">
    <location>
        <begin position="1304"/>
        <end position="1554"/>
    </location>
</feature>
<feature type="coiled-coil region" evidence="7">
    <location>
        <begin position="1853"/>
        <end position="1936"/>
    </location>
</feature>
<dbReference type="SUPFAM" id="SSF57997">
    <property type="entry name" value="Tropomyosin"/>
    <property type="match status" value="1"/>
</dbReference>
<dbReference type="GO" id="GO:0005875">
    <property type="term" value="C:microtubule associated complex"/>
    <property type="evidence" value="ECO:0007669"/>
    <property type="project" value="TreeGrafter"/>
</dbReference>
<dbReference type="Proteomes" id="UP000789706">
    <property type="component" value="Unassembled WGS sequence"/>
</dbReference>
<feature type="coiled-coil region" evidence="7">
    <location>
        <begin position="1960"/>
        <end position="2033"/>
    </location>
</feature>
<comment type="similarity">
    <text evidence="6">Belongs to the TRAFAC class myosin-kinesin ATPase superfamily. Kinesin family.</text>
</comment>
<dbReference type="InterPro" id="IPR001752">
    <property type="entry name" value="Kinesin_motor_dom"/>
</dbReference>
<feature type="coiled-coil region" evidence="7">
    <location>
        <begin position="590"/>
        <end position="742"/>
    </location>
</feature>
<feature type="binding site" evidence="6">
    <location>
        <begin position="97"/>
        <end position="104"/>
    </location>
    <ligand>
        <name>ATP</name>
        <dbReference type="ChEBI" id="CHEBI:30616"/>
    </ligand>
</feature>
<dbReference type="SMART" id="SM00129">
    <property type="entry name" value="KISc"/>
    <property type="match status" value="1"/>
</dbReference>
<dbReference type="SUPFAM" id="SSF52540">
    <property type="entry name" value="P-loop containing nucleoside triphosphate hydrolases"/>
    <property type="match status" value="1"/>
</dbReference>
<feature type="coiled-coil region" evidence="7">
    <location>
        <begin position="1583"/>
        <end position="1670"/>
    </location>
</feature>
<evidence type="ECO:0000313" key="10">
    <source>
        <dbReference type="EMBL" id="CAG8432689.1"/>
    </source>
</evidence>
<dbReference type="InterPro" id="IPR036961">
    <property type="entry name" value="Kinesin_motor_dom_sf"/>
</dbReference>
<feature type="region of interest" description="Disordered" evidence="8">
    <location>
        <begin position="232"/>
        <end position="264"/>
    </location>
</feature>
<evidence type="ECO:0000256" key="3">
    <source>
        <dbReference type="ARBA" id="ARBA00022741"/>
    </source>
</evidence>
<dbReference type="PROSITE" id="PS50067">
    <property type="entry name" value="KINESIN_MOTOR_2"/>
    <property type="match status" value="1"/>
</dbReference>
<dbReference type="Gene3D" id="3.40.850.10">
    <property type="entry name" value="Kinesin motor domain"/>
    <property type="match status" value="1"/>
</dbReference>
<feature type="coiled-coil region" evidence="7">
    <location>
        <begin position="1727"/>
        <end position="1804"/>
    </location>
</feature>